<evidence type="ECO:0000259" key="2">
    <source>
        <dbReference type="Pfam" id="PF01467"/>
    </source>
</evidence>
<dbReference type="Pfam" id="PF01467">
    <property type="entry name" value="CTP_transf_like"/>
    <property type="match status" value="1"/>
</dbReference>
<dbReference type="PANTHER" id="PTHR10695:SF46">
    <property type="entry name" value="BIFUNCTIONAL COENZYME A SYNTHASE-RELATED"/>
    <property type="match status" value="1"/>
</dbReference>
<protein>
    <submittedName>
        <fullName evidence="3">Unnamed protein product</fullName>
    </submittedName>
</protein>
<feature type="compositionally biased region" description="Polar residues" evidence="1">
    <location>
        <begin position="1"/>
        <end position="12"/>
    </location>
</feature>
<feature type="domain" description="Cytidyltransferase-like" evidence="2">
    <location>
        <begin position="255"/>
        <end position="390"/>
    </location>
</feature>
<proteinExistence type="predicted"/>
<organism evidence="3 4">
    <name type="scientific">Phytophthora fragariaefolia</name>
    <dbReference type="NCBI Taxonomy" id="1490495"/>
    <lineage>
        <taxon>Eukaryota</taxon>
        <taxon>Sar</taxon>
        <taxon>Stramenopiles</taxon>
        <taxon>Oomycota</taxon>
        <taxon>Peronosporomycetes</taxon>
        <taxon>Peronosporales</taxon>
        <taxon>Peronosporaceae</taxon>
        <taxon>Phytophthora</taxon>
    </lineage>
</organism>
<evidence type="ECO:0000256" key="1">
    <source>
        <dbReference type="SAM" id="MobiDB-lite"/>
    </source>
</evidence>
<dbReference type="NCBIfam" id="NF001985">
    <property type="entry name" value="PRK00777.1"/>
    <property type="match status" value="1"/>
</dbReference>
<dbReference type="GO" id="GO:0015937">
    <property type="term" value="P:coenzyme A biosynthetic process"/>
    <property type="evidence" value="ECO:0007669"/>
    <property type="project" value="TreeGrafter"/>
</dbReference>
<dbReference type="EMBL" id="BSXT01001719">
    <property type="protein sequence ID" value="GMF44646.1"/>
    <property type="molecule type" value="Genomic_DNA"/>
</dbReference>
<feature type="region of interest" description="Disordered" evidence="1">
    <location>
        <begin position="1"/>
        <end position="127"/>
    </location>
</feature>
<dbReference type="Gene3D" id="3.40.50.620">
    <property type="entry name" value="HUPs"/>
    <property type="match status" value="1"/>
</dbReference>
<dbReference type="InterPro" id="IPR014729">
    <property type="entry name" value="Rossmann-like_a/b/a_fold"/>
</dbReference>
<evidence type="ECO:0000313" key="3">
    <source>
        <dbReference type="EMBL" id="GMF44646.1"/>
    </source>
</evidence>
<dbReference type="NCBIfam" id="TIGR00125">
    <property type="entry name" value="cyt_tran_rel"/>
    <property type="match status" value="1"/>
</dbReference>
<feature type="compositionally biased region" description="Low complexity" evidence="1">
    <location>
        <begin position="41"/>
        <end position="55"/>
    </location>
</feature>
<dbReference type="Proteomes" id="UP001165121">
    <property type="component" value="Unassembled WGS sequence"/>
</dbReference>
<comment type="caution">
    <text evidence="3">The sequence shown here is derived from an EMBL/GenBank/DDBJ whole genome shotgun (WGS) entry which is preliminary data.</text>
</comment>
<reference evidence="3" key="1">
    <citation type="submission" date="2023-04" db="EMBL/GenBank/DDBJ databases">
        <title>Phytophthora fragariaefolia NBRC 109709.</title>
        <authorList>
            <person name="Ichikawa N."/>
            <person name="Sato H."/>
            <person name="Tonouchi N."/>
        </authorList>
    </citation>
    <scope>NUCLEOTIDE SEQUENCE</scope>
    <source>
        <strain evidence="3">NBRC 109709</strain>
    </source>
</reference>
<accession>A0A9W7CWA5</accession>
<dbReference type="GO" id="GO:0004140">
    <property type="term" value="F:dephospho-CoA kinase activity"/>
    <property type="evidence" value="ECO:0007669"/>
    <property type="project" value="TreeGrafter"/>
</dbReference>
<dbReference type="OrthoDB" id="330671at2759"/>
<dbReference type="PANTHER" id="PTHR10695">
    <property type="entry name" value="DEPHOSPHO-COA KINASE-RELATED"/>
    <property type="match status" value="1"/>
</dbReference>
<keyword evidence="4" id="KW-1185">Reference proteome</keyword>
<evidence type="ECO:0000313" key="4">
    <source>
        <dbReference type="Proteomes" id="UP001165121"/>
    </source>
</evidence>
<dbReference type="SUPFAM" id="SSF52374">
    <property type="entry name" value="Nucleotidylyl transferase"/>
    <property type="match status" value="1"/>
</dbReference>
<name>A0A9W7CWA5_9STRA</name>
<dbReference type="InterPro" id="IPR004821">
    <property type="entry name" value="Cyt_trans-like"/>
</dbReference>
<sequence length="398" mass="42553">MQNKHAQSSTAPYPSADPNYPIKSPLFRPTRAHFHLDGEEAAAAEAAAGRPGRARALGREHGAGRGRGRRGCRGGVRAAQARGRARRGRGQERRARGAAAHARAAQLSGPGEERRAAGEGGGAGGVHAADLRVGEGQARGGQLHERALRRGVGRGLRAGQAPPGHPVGGRICVGGERALAAKTWEELVLQPELNAVFGEDALLDVQRLNAQRFERDGLFAVTYHPLAMHVDRRLAADVNYFENEHADLTPHDLVILGGTFDHLHNGHKKLLSLAVSICARRILIGVTADSMLKKKSHAGLVEPLARRMDAVRAYLTFLNPQLIVDIVTIEDPFGPAIVIPEPAAMVVSTETLPGAAKINSIRMERGLPKLHIFACRRTESSTLSSSSIRAKIAASRSC</sequence>
<gene>
    <name evidence="3" type="ORF">Pfra01_001564900</name>
</gene>
<dbReference type="AlphaFoldDB" id="A0A9W7CWA5"/>